<protein>
    <recommendedName>
        <fullName evidence="2">Nucleotidyl transferase AbiEii/AbiGii toxin family protein</fullName>
    </recommendedName>
</protein>
<dbReference type="InterPro" id="IPR014942">
    <property type="entry name" value="AbiEii"/>
</dbReference>
<sequence>MASLNRSALQSNAKVLFKALSASKELAGFTLVGGNALALQIKHRVTLNFEFAYFEAMLPLKQIDDFVIRLKSEAYVVHDLTDSNEVAQFKINTGENLRHYSRDYIINGVKVTFFVQGKTQVQRDFYKKCNCIQTKDMQFKVLGLDGLKVSKILILADRVRSRDLYDLMVLIIDHCLTLEKINMFIRTLGHIDDPEHYRAVLTGIIPLDVNDEGLTPVNFNSDIKSIYQFFDETYEENDIKKACEVYSKGLV</sequence>
<proteinExistence type="predicted"/>
<evidence type="ECO:0000313" key="1">
    <source>
        <dbReference type="EMBL" id="VAX00018.1"/>
    </source>
</evidence>
<dbReference type="EMBL" id="UOFS01000042">
    <property type="protein sequence ID" value="VAX00018.1"/>
    <property type="molecule type" value="Genomic_DNA"/>
</dbReference>
<dbReference type="AlphaFoldDB" id="A0A3B1AKR9"/>
<organism evidence="1">
    <name type="scientific">hydrothermal vent metagenome</name>
    <dbReference type="NCBI Taxonomy" id="652676"/>
    <lineage>
        <taxon>unclassified sequences</taxon>
        <taxon>metagenomes</taxon>
        <taxon>ecological metagenomes</taxon>
    </lineage>
</organism>
<reference evidence="1" key="1">
    <citation type="submission" date="2018-06" db="EMBL/GenBank/DDBJ databases">
        <authorList>
            <person name="Zhirakovskaya E."/>
        </authorList>
    </citation>
    <scope>NUCLEOTIDE SEQUENCE</scope>
</reference>
<accession>A0A3B1AKR9</accession>
<gene>
    <name evidence="1" type="ORF">MNBD_GAMMA22-1091</name>
</gene>
<name>A0A3B1AKR9_9ZZZZ</name>
<dbReference type="Pfam" id="PF08843">
    <property type="entry name" value="AbiEii"/>
    <property type="match status" value="1"/>
</dbReference>
<evidence type="ECO:0008006" key="2">
    <source>
        <dbReference type="Google" id="ProtNLM"/>
    </source>
</evidence>